<dbReference type="PANTHER" id="PTHR47870">
    <property type="entry name" value="CYTOCHROME C-TYPE BIOGENESIS PROTEIN CCMH"/>
    <property type="match status" value="1"/>
</dbReference>
<keyword evidence="10" id="KW-1185">Reference proteome</keyword>
<feature type="domain" description="CcmH/CycL/Ccl2/NrfF N-terminal" evidence="8">
    <location>
        <begin position="18"/>
        <end position="152"/>
    </location>
</feature>
<dbReference type="CDD" id="cd16378">
    <property type="entry name" value="CcmH_N"/>
    <property type="match status" value="1"/>
</dbReference>
<keyword evidence="7" id="KW-1133">Transmembrane helix</keyword>
<dbReference type="GO" id="GO:0005886">
    <property type="term" value="C:plasma membrane"/>
    <property type="evidence" value="ECO:0007669"/>
    <property type="project" value="TreeGrafter"/>
</dbReference>
<organism evidence="9 10">
    <name type="scientific">Aliidiomarina soli</name>
    <dbReference type="NCBI Taxonomy" id="1928574"/>
    <lineage>
        <taxon>Bacteria</taxon>
        <taxon>Pseudomonadati</taxon>
        <taxon>Pseudomonadota</taxon>
        <taxon>Gammaproteobacteria</taxon>
        <taxon>Alteromonadales</taxon>
        <taxon>Idiomarinaceae</taxon>
        <taxon>Aliidiomarina</taxon>
    </lineage>
</organism>
<dbReference type="InterPro" id="IPR051263">
    <property type="entry name" value="C-type_cytochrome_biogenesis"/>
</dbReference>
<dbReference type="Pfam" id="PF03918">
    <property type="entry name" value="CcmH"/>
    <property type="match status" value="1"/>
</dbReference>
<feature type="transmembrane region" description="Helical" evidence="7">
    <location>
        <begin position="110"/>
        <end position="131"/>
    </location>
</feature>
<dbReference type="Gene3D" id="1.10.8.640">
    <property type="entry name" value="Cytochrome C biogenesis protein"/>
    <property type="match status" value="1"/>
</dbReference>
<dbReference type="InterPro" id="IPR038297">
    <property type="entry name" value="CcmH/CycL/NrfF/Ccl2_sf"/>
</dbReference>
<evidence type="ECO:0000256" key="5">
    <source>
        <dbReference type="ARBA" id="ARBA00022748"/>
    </source>
</evidence>
<sequence length="166" mass="19022">MNKVLPWLSLLALLSWTLIAVPVASASGETYTFETDAQERQYRQLINELRCPKCQNQTIADSDAPLAQDLRERVYQMTMEGQSRGEIIEFMRVRYGDFVHYKPPLNASTLVLWLGPATVLIIGVLTIVVMAKRQKKALNLSVQEQQRLDALLKEEQSDEQSEEQRR</sequence>
<evidence type="ECO:0000256" key="4">
    <source>
        <dbReference type="ARBA" id="ARBA00022729"/>
    </source>
</evidence>
<keyword evidence="7" id="KW-0812">Transmembrane</keyword>
<keyword evidence="5" id="KW-0201">Cytochrome c-type biogenesis</keyword>
<dbReference type="FunFam" id="1.10.8.640:FF:000001">
    <property type="entry name" value="Cytochrome c-type biogenesis protein"/>
    <property type="match status" value="1"/>
</dbReference>
<evidence type="ECO:0000313" key="10">
    <source>
        <dbReference type="Proteomes" id="UP000287823"/>
    </source>
</evidence>
<evidence type="ECO:0000256" key="6">
    <source>
        <dbReference type="ARBA" id="ARBA00023004"/>
    </source>
</evidence>
<comment type="function">
    <text evidence="7">Possible subunit of a heme lyase.</text>
</comment>
<feature type="chain" id="PRO_5018819765" description="Cytochrome c-type biogenesis protein" evidence="7">
    <location>
        <begin position="21"/>
        <end position="166"/>
    </location>
</feature>
<protein>
    <recommendedName>
        <fullName evidence="7">Cytochrome c-type biogenesis protein</fullName>
    </recommendedName>
</protein>
<feature type="signal peptide" evidence="7">
    <location>
        <begin position="1"/>
        <end position="20"/>
    </location>
</feature>
<keyword evidence="6 7" id="KW-0408">Iron</keyword>
<keyword evidence="3 7" id="KW-0479">Metal-binding</keyword>
<evidence type="ECO:0000256" key="2">
    <source>
        <dbReference type="ARBA" id="ARBA00022617"/>
    </source>
</evidence>
<comment type="caution">
    <text evidence="9">The sequence shown here is derived from an EMBL/GenBank/DDBJ whole genome shotgun (WGS) entry which is preliminary data.</text>
</comment>
<dbReference type="Proteomes" id="UP000287823">
    <property type="component" value="Unassembled WGS sequence"/>
</dbReference>
<keyword evidence="4 7" id="KW-0732">Signal</keyword>
<evidence type="ECO:0000256" key="3">
    <source>
        <dbReference type="ARBA" id="ARBA00022723"/>
    </source>
</evidence>
<accession>A0A432WCZ4</accession>
<reference evidence="9 10" key="1">
    <citation type="journal article" date="2011" name="Front. Microbiol.">
        <title>Genomic signatures of strain selection and enhancement in Bacillus atrophaeus var. globigii, a historical biowarfare simulant.</title>
        <authorList>
            <person name="Gibbons H.S."/>
            <person name="Broomall S.M."/>
            <person name="McNew L.A."/>
            <person name="Daligault H."/>
            <person name="Chapman C."/>
            <person name="Bruce D."/>
            <person name="Karavis M."/>
            <person name="Krepps M."/>
            <person name="McGregor P.A."/>
            <person name="Hong C."/>
            <person name="Park K.H."/>
            <person name="Akmal A."/>
            <person name="Feldman A."/>
            <person name="Lin J.S."/>
            <person name="Chang W.E."/>
            <person name="Higgs B.W."/>
            <person name="Demirev P."/>
            <person name="Lindquist J."/>
            <person name="Liem A."/>
            <person name="Fochler E."/>
            <person name="Read T.D."/>
            <person name="Tapia R."/>
            <person name="Johnson S."/>
            <person name="Bishop-Lilly K.A."/>
            <person name="Detter C."/>
            <person name="Han C."/>
            <person name="Sozhamannan S."/>
            <person name="Rosenzweig C.N."/>
            <person name="Skowronski E.W."/>
        </authorList>
    </citation>
    <scope>NUCLEOTIDE SEQUENCE [LARGE SCALE GENOMIC DNA]</scope>
    <source>
        <strain evidence="9 10">Y4G10-17</strain>
    </source>
</reference>
<evidence type="ECO:0000313" key="9">
    <source>
        <dbReference type="EMBL" id="RUO30268.1"/>
    </source>
</evidence>
<dbReference type="AlphaFoldDB" id="A0A432WCZ4"/>
<dbReference type="GO" id="GO:0046872">
    <property type="term" value="F:metal ion binding"/>
    <property type="evidence" value="ECO:0007669"/>
    <property type="project" value="UniProtKB-KW"/>
</dbReference>
<evidence type="ECO:0000259" key="8">
    <source>
        <dbReference type="Pfam" id="PF03918"/>
    </source>
</evidence>
<dbReference type="RefSeq" id="WP_126799747.1">
    <property type="nucleotide sequence ID" value="NZ_PIPO01000006.1"/>
</dbReference>
<dbReference type="InterPro" id="IPR005616">
    <property type="entry name" value="CcmH/CycL/Ccl2/NrfF_N"/>
</dbReference>
<evidence type="ECO:0000256" key="7">
    <source>
        <dbReference type="RuleBase" id="RU364112"/>
    </source>
</evidence>
<keyword evidence="7" id="KW-0472">Membrane</keyword>
<comment type="similarity">
    <text evidence="1 7">Belongs to the CcmH/CycL/Ccl2/NrfF family.</text>
</comment>
<dbReference type="EMBL" id="PIPO01000006">
    <property type="protein sequence ID" value="RUO30268.1"/>
    <property type="molecule type" value="Genomic_DNA"/>
</dbReference>
<name>A0A432WCZ4_9GAMM</name>
<dbReference type="PANTHER" id="PTHR47870:SF1">
    <property type="entry name" value="CYTOCHROME C-TYPE BIOGENESIS PROTEIN CCMH"/>
    <property type="match status" value="1"/>
</dbReference>
<dbReference type="GO" id="GO:0017004">
    <property type="term" value="P:cytochrome complex assembly"/>
    <property type="evidence" value="ECO:0007669"/>
    <property type="project" value="UniProtKB-KW"/>
</dbReference>
<proteinExistence type="inferred from homology"/>
<gene>
    <name evidence="9" type="ORF">CWE14_12900</name>
</gene>
<evidence type="ECO:0000256" key="1">
    <source>
        <dbReference type="ARBA" id="ARBA00010342"/>
    </source>
</evidence>
<keyword evidence="2 7" id="KW-0349">Heme</keyword>